<evidence type="ECO:0000256" key="5">
    <source>
        <dbReference type="ARBA" id="ARBA00038359"/>
    </source>
</evidence>
<name>A0AAW0QUI8_9PEZI</name>
<evidence type="ECO:0000256" key="3">
    <source>
        <dbReference type="ARBA" id="ARBA00022989"/>
    </source>
</evidence>
<dbReference type="PANTHER" id="PTHR33048:SF108">
    <property type="entry name" value="INTEGRAL MEMBRANE PROTEIN"/>
    <property type="match status" value="1"/>
</dbReference>
<gene>
    <name evidence="9" type="ORF">PG999_007925</name>
</gene>
<dbReference type="GO" id="GO:0016020">
    <property type="term" value="C:membrane"/>
    <property type="evidence" value="ECO:0007669"/>
    <property type="project" value="UniProtKB-SubCell"/>
</dbReference>
<keyword evidence="3 7" id="KW-1133">Transmembrane helix</keyword>
<sequence>MFKHGLGFYAWDLPVQDYSQCLKIVKTLICLPVKAFWDPEVRQSSPDVKCLNQGIVFVTDSCFAVVTDATILIIPIVLVWSMSLPFCKKVKAVLLLGAGGVAVAVTGYRVPLLFKYEHSKDVTSNFVVINLLCSLEQSIGFTCACLPFFNLFRSARRRSPRQTRLLANVPRTSHRGKPAGGDGLPEDQSSFSVSQYMGMQLIMMTNKHPVAAYSGSGGDGVSRDAYDATWQLEVMSSSDRRRDRWPTVSGGPNDATGKPPQDQKRRGSASRGLRIADEEETRGIY</sequence>
<evidence type="ECO:0000313" key="9">
    <source>
        <dbReference type="EMBL" id="KAK8109788.1"/>
    </source>
</evidence>
<evidence type="ECO:0000256" key="2">
    <source>
        <dbReference type="ARBA" id="ARBA00022692"/>
    </source>
</evidence>
<dbReference type="EMBL" id="JAQQWP010000007">
    <property type="protein sequence ID" value="KAK8109788.1"/>
    <property type="molecule type" value="Genomic_DNA"/>
</dbReference>
<evidence type="ECO:0000256" key="7">
    <source>
        <dbReference type="SAM" id="Phobius"/>
    </source>
</evidence>
<dbReference type="PANTHER" id="PTHR33048">
    <property type="entry name" value="PTH11-LIKE INTEGRAL MEMBRANE PROTEIN (AFU_ORTHOLOGUE AFUA_5G11245)"/>
    <property type="match status" value="1"/>
</dbReference>
<feature type="transmembrane region" description="Helical" evidence="7">
    <location>
        <begin position="126"/>
        <end position="152"/>
    </location>
</feature>
<dbReference type="InterPro" id="IPR049326">
    <property type="entry name" value="Rhodopsin_dom_fungi"/>
</dbReference>
<evidence type="ECO:0000256" key="6">
    <source>
        <dbReference type="SAM" id="MobiDB-lite"/>
    </source>
</evidence>
<dbReference type="Pfam" id="PF20684">
    <property type="entry name" value="Fung_rhodopsin"/>
    <property type="match status" value="1"/>
</dbReference>
<feature type="transmembrane region" description="Helical" evidence="7">
    <location>
        <begin position="55"/>
        <end position="80"/>
    </location>
</feature>
<keyword evidence="2 7" id="KW-0812">Transmembrane</keyword>
<accession>A0AAW0QUI8</accession>
<comment type="caution">
    <text evidence="9">The sequence shown here is derived from an EMBL/GenBank/DDBJ whole genome shotgun (WGS) entry which is preliminary data.</text>
</comment>
<feature type="region of interest" description="Disordered" evidence="6">
    <location>
        <begin position="237"/>
        <end position="285"/>
    </location>
</feature>
<feature type="region of interest" description="Disordered" evidence="6">
    <location>
        <begin position="163"/>
        <end position="188"/>
    </location>
</feature>
<evidence type="ECO:0000259" key="8">
    <source>
        <dbReference type="Pfam" id="PF20684"/>
    </source>
</evidence>
<keyword evidence="10" id="KW-1185">Reference proteome</keyword>
<evidence type="ECO:0000313" key="10">
    <source>
        <dbReference type="Proteomes" id="UP001392437"/>
    </source>
</evidence>
<dbReference type="AlphaFoldDB" id="A0AAW0QUI8"/>
<protein>
    <recommendedName>
        <fullName evidence="8">Rhodopsin domain-containing protein</fullName>
    </recommendedName>
</protein>
<evidence type="ECO:0000256" key="4">
    <source>
        <dbReference type="ARBA" id="ARBA00023136"/>
    </source>
</evidence>
<proteinExistence type="inferred from homology"/>
<organism evidence="9 10">
    <name type="scientific">Apiospora kogelbergensis</name>
    <dbReference type="NCBI Taxonomy" id="1337665"/>
    <lineage>
        <taxon>Eukaryota</taxon>
        <taxon>Fungi</taxon>
        <taxon>Dikarya</taxon>
        <taxon>Ascomycota</taxon>
        <taxon>Pezizomycotina</taxon>
        <taxon>Sordariomycetes</taxon>
        <taxon>Xylariomycetidae</taxon>
        <taxon>Amphisphaeriales</taxon>
        <taxon>Apiosporaceae</taxon>
        <taxon>Apiospora</taxon>
    </lineage>
</organism>
<feature type="domain" description="Rhodopsin" evidence="8">
    <location>
        <begin position="22"/>
        <end position="149"/>
    </location>
</feature>
<reference evidence="9 10" key="1">
    <citation type="submission" date="2023-01" db="EMBL/GenBank/DDBJ databases">
        <title>Analysis of 21 Apiospora genomes using comparative genomics revels a genus with tremendous synthesis potential of carbohydrate active enzymes and secondary metabolites.</title>
        <authorList>
            <person name="Sorensen T."/>
        </authorList>
    </citation>
    <scope>NUCLEOTIDE SEQUENCE [LARGE SCALE GENOMIC DNA]</scope>
    <source>
        <strain evidence="9 10">CBS 117206</strain>
    </source>
</reference>
<keyword evidence="4 7" id="KW-0472">Membrane</keyword>
<dbReference type="Proteomes" id="UP001392437">
    <property type="component" value="Unassembled WGS sequence"/>
</dbReference>
<dbReference type="InterPro" id="IPR052337">
    <property type="entry name" value="SAT4-like"/>
</dbReference>
<comment type="subcellular location">
    <subcellularLocation>
        <location evidence="1">Membrane</location>
        <topology evidence="1">Multi-pass membrane protein</topology>
    </subcellularLocation>
</comment>
<comment type="similarity">
    <text evidence="5">Belongs to the SAT4 family.</text>
</comment>
<evidence type="ECO:0000256" key="1">
    <source>
        <dbReference type="ARBA" id="ARBA00004141"/>
    </source>
</evidence>
<feature type="transmembrane region" description="Helical" evidence="7">
    <location>
        <begin position="92"/>
        <end position="114"/>
    </location>
</feature>